<feature type="domain" description="L,D-TPase catalytic" evidence="8">
    <location>
        <begin position="322"/>
        <end position="503"/>
    </location>
</feature>
<dbReference type="AlphaFoldDB" id="A0A6L2ZNR1"/>
<evidence type="ECO:0000256" key="4">
    <source>
        <dbReference type="ARBA" id="ARBA00022960"/>
    </source>
</evidence>
<gene>
    <name evidence="9" type="primary">ycbB</name>
    <name evidence="9" type="ORF">RINTU1_13800</name>
</gene>
<dbReference type="Gene3D" id="1.10.101.10">
    <property type="entry name" value="PGBD-like superfamily/PGBD"/>
    <property type="match status" value="1"/>
</dbReference>
<evidence type="ECO:0000256" key="3">
    <source>
        <dbReference type="ARBA" id="ARBA00022679"/>
    </source>
</evidence>
<dbReference type="InterPro" id="IPR038063">
    <property type="entry name" value="Transpep_catalytic_dom"/>
</dbReference>
<dbReference type="PANTHER" id="PTHR41533:SF1">
    <property type="entry name" value="L,D-TRANSPEPTIDASE YCBB-RELATED"/>
    <property type="match status" value="1"/>
</dbReference>
<reference evidence="9 10" key="1">
    <citation type="submission" date="2020-06" db="EMBL/GenBank/DDBJ databases">
        <title>The genome sequence of Candidatus Regiella insecticola strain Tut.</title>
        <authorList>
            <person name="Nikoh N."/>
            <person name="Tsuchida T."/>
            <person name="Koga R."/>
            <person name="Oshima K."/>
            <person name="Hattori M."/>
            <person name="Fukatsu T."/>
        </authorList>
    </citation>
    <scope>NUCLEOTIDE SEQUENCE [LARGE SCALE GENOMIC DNA]</scope>
    <source>
        <strain evidence="9 10">Tut</strain>
    </source>
</reference>
<dbReference type="SUPFAM" id="SSF47090">
    <property type="entry name" value="PGBD-like"/>
    <property type="match status" value="1"/>
</dbReference>
<dbReference type="GO" id="GO:0016740">
    <property type="term" value="F:transferase activity"/>
    <property type="evidence" value="ECO:0007669"/>
    <property type="project" value="UniProtKB-KW"/>
</dbReference>
<feature type="active site" description="Proton donor/acceptor" evidence="7">
    <location>
        <position position="457"/>
    </location>
</feature>
<evidence type="ECO:0000259" key="8">
    <source>
        <dbReference type="PROSITE" id="PS52029"/>
    </source>
</evidence>
<comment type="pathway">
    <text evidence="1 7">Cell wall biogenesis; peptidoglycan biosynthesis.</text>
</comment>
<dbReference type="GO" id="GO:0008360">
    <property type="term" value="P:regulation of cell shape"/>
    <property type="evidence" value="ECO:0007669"/>
    <property type="project" value="UniProtKB-UniRule"/>
</dbReference>
<dbReference type="PANTHER" id="PTHR41533">
    <property type="entry name" value="L,D-TRANSPEPTIDASE HI_1667-RELATED"/>
    <property type="match status" value="1"/>
</dbReference>
<dbReference type="UniPathway" id="UPA00219"/>
<dbReference type="InterPro" id="IPR005490">
    <property type="entry name" value="LD_TPept_cat_dom"/>
</dbReference>
<keyword evidence="6 7" id="KW-0961">Cell wall biogenesis/degradation</keyword>
<dbReference type="Pfam" id="PF01471">
    <property type="entry name" value="PG_binding_1"/>
    <property type="match status" value="1"/>
</dbReference>
<keyword evidence="4 7" id="KW-0133">Cell shape</keyword>
<dbReference type="InterPro" id="IPR045380">
    <property type="entry name" value="LD_TPept_scaffold_dom"/>
</dbReference>
<dbReference type="InterPro" id="IPR052905">
    <property type="entry name" value="LD-transpeptidase_YkuD-like"/>
</dbReference>
<dbReference type="InterPro" id="IPR002477">
    <property type="entry name" value="Peptidoglycan-bd-like"/>
</dbReference>
<evidence type="ECO:0000256" key="2">
    <source>
        <dbReference type="ARBA" id="ARBA00005992"/>
    </source>
</evidence>
<keyword evidence="3" id="KW-0808">Transferase</keyword>
<dbReference type="InterPro" id="IPR036365">
    <property type="entry name" value="PGBD-like_sf"/>
</dbReference>
<comment type="similarity">
    <text evidence="2">Belongs to the YkuD family.</text>
</comment>
<evidence type="ECO:0000256" key="7">
    <source>
        <dbReference type="PROSITE-ProRule" id="PRU01373"/>
    </source>
</evidence>
<name>A0A6L2ZNR1_9ENTR</name>
<dbReference type="Pfam" id="PF03734">
    <property type="entry name" value="YkuD"/>
    <property type="match status" value="1"/>
</dbReference>
<dbReference type="PROSITE" id="PS52029">
    <property type="entry name" value="LD_TPASE"/>
    <property type="match status" value="1"/>
</dbReference>
<dbReference type="NCBIfam" id="NF007891">
    <property type="entry name" value="PRK10594.1"/>
    <property type="match status" value="1"/>
</dbReference>
<dbReference type="RefSeq" id="WP_176487745.1">
    <property type="nucleotide sequence ID" value="NZ_BLXO01000002.1"/>
</dbReference>
<evidence type="ECO:0000256" key="1">
    <source>
        <dbReference type="ARBA" id="ARBA00004752"/>
    </source>
</evidence>
<feature type="active site" description="Nucleophile" evidence="7">
    <location>
        <position position="476"/>
    </location>
</feature>
<organism evidence="9 10">
    <name type="scientific">Candidatus Regiella insecticola</name>
    <dbReference type="NCBI Taxonomy" id="138073"/>
    <lineage>
        <taxon>Bacteria</taxon>
        <taxon>Pseudomonadati</taxon>
        <taxon>Pseudomonadota</taxon>
        <taxon>Gammaproteobacteria</taxon>
        <taxon>Enterobacterales</taxon>
        <taxon>Enterobacteriaceae</taxon>
        <taxon>aphid secondary symbionts</taxon>
        <taxon>Candidatus Regiella</taxon>
    </lineage>
</organism>
<sequence length="563" mass="63576">MVTEMQYSLRTWVLGSALIWSWISISSVSATTPLFSADSASQPVETDEVLVAQAHTKLLKALSENVTPYYVSELAPLYAKNDLQPMWRDPLAIQRFQQQLAELALSGIHPRFIQWIKWLTDQSISGMARDIVLSDAMFGYLHFVANVAAQGETWLYDDSPYKMGIPPTVFLNRWKQTVQQGNIAEYMASLAPQHPQYKNMRQVLKKLLSEQHQPWPQLPNGSNLIPGKRDVNLPILHKILSRANTWLTATTPVTDLPPSVDTLYNPALVTAVKRFQQAQGLTPDGIIGTGTRKWLNLSPQKRATLLALNMQRLRILPADMKTGIMVNIADYSLHYYQEGNEILSSAVIVGRPSRKTPFMSSALSNVVINPPWNVPTSMVKNDILPKVKYDATYLKQHGYTILTNWNNNAKIIDQSTINWHLISANNFPYRLRQAPGINNALGRYKFNMPSSDSIYLHDTPNHRLFQKETLALSSGCVRVHKAAILAKMLLKDAGWDETRLSNTLKQGNTTYVNIRQHLPVLLYYLTSWVDKEGKVQFRTDIYNYDTAAQSGTQIVTQATSLIQ</sequence>
<dbReference type="Proteomes" id="UP000504714">
    <property type="component" value="Unassembled WGS sequence"/>
</dbReference>
<dbReference type="GO" id="GO:0071555">
    <property type="term" value="P:cell wall organization"/>
    <property type="evidence" value="ECO:0007669"/>
    <property type="project" value="UniProtKB-UniRule"/>
</dbReference>
<evidence type="ECO:0000256" key="6">
    <source>
        <dbReference type="ARBA" id="ARBA00023316"/>
    </source>
</evidence>
<dbReference type="Pfam" id="PF20142">
    <property type="entry name" value="Scaffold"/>
    <property type="match status" value="1"/>
</dbReference>
<evidence type="ECO:0000256" key="5">
    <source>
        <dbReference type="ARBA" id="ARBA00022984"/>
    </source>
</evidence>
<comment type="caution">
    <text evidence="9">The sequence shown here is derived from an EMBL/GenBank/DDBJ whole genome shotgun (WGS) entry which is preliminary data.</text>
</comment>
<accession>A0A6L2ZNR1</accession>
<dbReference type="GO" id="GO:0009252">
    <property type="term" value="P:peptidoglycan biosynthetic process"/>
    <property type="evidence" value="ECO:0007669"/>
    <property type="project" value="UniProtKB-UniPathway"/>
</dbReference>
<dbReference type="GO" id="GO:0004180">
    <property type="term" value="F:carboxypeptidase activity"/>
    <property type="evidence" value="ECO:0007669"/>
    <property type="project" value="UniProtKB-ARBA"/>
</dbReference>
<protein>
    <submittedName>
        <fullName evidence="9">L,D-transpeptidase</fullName>
    </submittedName>
</protein>
<proteinExistence type="inferred from homology"/>
<dbReference type="SUPFAM" id="SSF141523">
    <property type="entry name" value="L,D-transpeptidase catalytic domain-like"/>
    <property type="match status" value="1"/>
</dbReference>
<dbReference type="InterPro" id="IPR036366">
    <property type="entry name" value="PGBDSf"/>
</dbReference>
<keyword evidence="5 7" id="KW-0573">Peptidoglycan synthesis</keyword>
<evidence type="ECO:0000313" key="9">
    <source>
        <dbReference type="EMBL" id="GFN45985.1"/>
    </source>
</evidence>
<dbReference type="CDD" id="cd16913">
    <property type="entry name" value="YkuD_like"/>
    <property type="match status" value="1"/>
</dbReference>
<dbReference type="EMBL" id="BLXO01000002">
    <property type="protein sequence ID" value="GFN45985.1"/>
    <property type="molecule type" value="Genomic_DNA"/>
</dbReference>
<dbReference type="Gene3D" id="2.40.440.10">
    <property type="entry name" value="L,D-transpeptidase catalytic domain-like"/>
    <property type="match status" value="1"/>
</dbReference>
<evidence type="ECO:0000313" key="10">
    <source>
        <dbReference type="Proteomes" id="UP000504714"/>
    </source>
</evidence>